<dbReference type="Gene3D" id="3.40.1490.10">
    <property type="entry name" value="Bit1"/>
    <property type="match status" value="1"/>
</dbReference>
<sequence>MSVPAFTPTEIQTADSTRASRLKWVVVVDRDTPPGRMVNAVACISATTGAAVEGIIARGGVDASGYEHPGLPWAGCTVLATSAEKLANVRNRAALAEELLVVDMPLSAQTNRVYDAYLAELATTHPADLAVSAVSIVGDREAVDAIVKRLSLLT</sequence>
<accession>A0A841AMX9</accession>
<dbReference type="RefSeq" id="WP_184235810.1">
    <property type="nucleotide sequence ID" value="NZ_JACHMJ010000001.1"/>
</dbReference>
<dbReference type="Proteomes" id="UP000536685">
    <property type="component" value="Unassembled WGS sequence"/>
</dbReference>
<dbReference type="Pfam" id="PF09391">
    <property type="entry name" value="DUF2000"/>
    <property type="match status" value="1"/>
</dbReference>
<evidence type="ECO:0000313" key="2">
    <source>
        <dbReference type="Proteomes" id="UP000536685"/>
    </source>
</evidence>
<gene>
    <name evidence="1" type="ORF">HD599_001625</name>
</gene>
<comment type="caution">
    <text evidence="1">The sequence shown here is derived from an EMBL/GenBank/DDBJ whole genome shotgun (WGS) entry which is preliminary data.</text>
</comment>
<dbReference type="EMBL" id="JACHMJ010000001">
    <property type="protein sequence ID" value="MBB5843302.1"/>
    <property type="molecule type" value="Genomic_DNA"/>
</dbReference>
<dbReference type="InterPro" id="IPR018988">
    <property type="entry name" value="DUF2000"/>
</dbReference>
<name>A0A841AMX9_9MICO</name>
<proteinExistence type="predicted"/>
<reference evidence="1 2" key="1">
    <citation type="submission" date="2020-08" db="EMBL/GenBank/DDBJ databases">
        <title>Sequencing the genomes of 1000 actinobacteria strains.</title>
        <authorList>
            <person name="Klenk H.-P."/>
        </authorList>
    </citation>
    <scope>NUCLEOTIDE SEQUENCE [LARGE SCALE GENOMIC DNA]</scope>
    <source>
        <strain evidence="1 2">DSM 105784</strain>
    </source>
</reference>
<keyword evidence="2" id="KW-1185">Reference proteome</keyword>
<dbReference type="SUPFAM" id="SSF102462">
    <property type="entry name" value="Peptidyl-tRNA hydrolase II"/>
    <property type="match status" value="1"/>
</dbReference>
<dbReference type="AlphaFoldDB" id="A0A841AMX9"/>
<evidence type="ECO:0000313" key="1">
    <source>
        <dbReference type="EMBL" id="MBB5843302.1"/>
    </source>
</evidence>
<protein>
    <recommendedName>
        <fullName evidence="3">DUF2000 domain-containing protein</fullName>
    </recommendedName>
</protein>
<evidence type="ECO:0008006" key="3">
    <source>
        <dbReference type="Google" id="ProtNLM"/>
    </source>
</evidence>
<organism evidence="1 2">
    <name type="scientific">Conyzicola lurida</name>
    <dbReference type="NCBI Taxonomy" id="1172621"/>
    <lineage>
        <taxon>Bacteria</taxon>
        <taxon>Bacillati</taxon>
        <taxon>Actinomycetota</taxon>
        <taxon>Actinomycetes</taxon>
        <taxon>Micrococcales</taxon>
        <taxon>Microbacteriaceae</taxon>
        <taxon>Conyzicola</taxon>
    </lineage>
</organism>
<dbReference type="InterPro" id="IPR023476">
    <property type="entry name" value="Pep_tRNA_hydro_II_dom_sf"/>
</dbReference>